<gene>
    <name evidence="1" type="ORF">EDC23_1309</name>
</gene>
<dbReference type="Proteomes" id="UP000294914">
    <property type="component" value="Unassembled WGS sequence"/>
</dbReference>
<dbReference type="InterPro" id="IPR041492">
    <property type="entry name" value="HAD_2"/>
</dbReference>
<dbReference type="GO" id="GO:0005829">
    <property type="term" value="C:cytosol"/>
    <property type="evidence" value="ECO:0007669"/>
    <property type="project" value="TreeGrafter"/>
</dbReference>
<accession>A0A4V3H4E9</accession>
<reference evidence="1 2" key="1">
    <citation type="submission" date="2019-03" db="EMBL/GenBank/DDBJ databases">
        <title>Genomic Encyclopedia of Type Strains, Phase IV (KMG-IV): sequencing the most valuable type-strain genomes for metagenomic binning, comparative biology and taxonomic classification.</title>
        <authorList>
            <person name="Goeker M."/>
        </authorList>
    </citation>
    <scope>NUCLEOTIDE SEQUENCE [LARGE SCALE GENOMIC DNA]</scope>
    <source>
        <strain evidence="1 2">DSM 16326</strain>
    </source>
</reference>
<dbReference type="GO" id="GO:0008967">
    <property type="term" value="F:phosphoglycolate phosphatase activity"/>
    <property type="evidence" value="ECO:0007669"/>
    <property type="project" value="TreeGrafter"/>
</dbReference>
<dbReference type="EMBL" id="SOQX01000002">
    <property type="protein sequence ID" value="TDY02925.1"/>
    <property type="molecule type" value="Genomic_DNA"/>
</dbReference>
<dbReference type="RefSeq" id="WP_134082201.1">
    <property type="nucleotide sequence ID" value="NZ_SOQX01000002.1"/>
</dbReference>
<dbReference type="Gene3D" id="3.40.50.1000">
    <property type="entry name" value="HAD superfamily/HAD-like"/>
    <property type="match status" value="1"/>
</dbReference>
<comment type="caution">
    <text evidence="1">The sequence shown here is derived from an EMBL/GenBank/DDBJ whole genome shotgun (WGS) entry which is preliminary data.</text>
</comment>
<dbReference type="Gene3D" id="1.10.150.240">
    <property type="entry name" value="Putative phosphatase, domain 2"/>
    <property type="match status" value="1"/>
</dbReference>
<name>A0A4V3H4E9_9GAMM</name>
<dbReference type="PANTHER" id="PTHR43434">
    <property type="entry name" value="PHOSPHOGLYCOLATE PHOSPHATASE"/>
    <property type="match status" value="1"/>
</dbReference>
<dbReference type="GO" id="GO:0006281">
    <property type="term" value="P:DNA repair"/>
    <property type="evidence" value="ECO:0007669"/>
    <property type="project" value="TreeGrafter"/>
</dbReference>
<dbReference type="InterPro" id="IPR006439">
    <property type="entry name" value="HAD-SF_hydro_IA"/>
</dbReference>
<dbReference type="InterPro" id="IPR023214">
    <property type="entry name" value="HAD_sf"/>
</dbReference>
<dbReference type="AlphaFoldDB" id="A0A4V3H4E9"/>
<evidence type="ECO:0000313" key="2">
    <source>
        <dbReference type="Proteomes" id="UP000294914"/>
    </source>
</evidence>
<dbReference type="OrthoDB" id="9782449at2"/>
<dbReference type="InterPro" id="IPR050155">
    <property type="entry name" value="HAD-like_hydrolase_sf"/>
</dbReference>
<dbReference type="SFLD" id="SFLDG01135">
    <property type="entry name" value="C1.5.6:_HAD__Beta-PGM__Phospha"/>
    <property type="match status" value="1"/>
</dbReference>
<dbReference type="SFLD" id="SFLDS00003">
    <property type="entry name" value="Haloacid_Dehalogenase"/>
    <property type="match status" value="1"/>
</dbReference>
<evidence type="ECO:0000313" key="1">
    <source>
        <dbReference type="EMBL" id="TDY02925.1"/>
    </source>
</evidence>
<sequence length="222" mass="24990">MNNTQLIVFDWDGTLMDSEGEILTCMRAAIRDLDLAPRSDDQLKNIIGLGLQEALRALYPQGRPEELIQLTARYRHHFLESEREPSQLFAGAREMIEELHCAGHFLAVATGKGRQGLNKVLQQTGLDEYFHTTRCADECHSKPHPQMLHEIMDYLGVETDAALMIGDTEYDLQMASNAGVKSLAVSYGVHERQRLLDCKPLDCLDSIGDVHNWLKERSNLAA</sequence>
<dbReference type="PANTHER" id="PTHR43434:SF24">
    <property type="entry name" value="HYDROLASE-RELATED"/>
    <property type="match status" value="1"/>
</dbReference>
<dbReference type="InterPro" id="IPR036412">
    <property type="entry name" value="HAD-like_sf"/>
</dbReference>
<keyword evidence="2" id="KW-1185">Reference proteome</keyword>
<organism evidence="1 2">
    <name type="scientific">Thiohalophilus thiocyanatoxydans</name>
    <dbReference type="NCBI Taxonomy" id="381308"/>
    <lineage>
        <taxon>Bacteria</taxon>
        <taxon>Pseudomonadati</taxon>
        <taxon>Pseudomonadota</taxon>
        <taxon>Gammaproteobacteria</taxon>
        <taxon>Thiohalomonadales</taxon>
        <taxon>Thiohalophilaceae</taxon>
        <taxon>Thiohalophilus</taxon>
    </lineage>
</organism>
<protein>
    <submittedName>
        <fullName evidence="1">Phosphoglycolate phosphatase</fullName>
    </submittedName>
</protein>
<dbReference type="Pfam" id="PF13419">
    <property type="entry name" value="HAD_2"/>
    <property type="match status" value="1"/>
</dbReference>
<proteinExistence type="predicted"/>
<dbReference type="NCBIfam" id="TIGR01549">
    <property type="entry name" value="HAD-SF-IA-v1"/>
    <property type="match status" value="1"/>
</dbReference>
<dbReference type="SUPFAM" id="SSF56784">
    <property type="entry name" value="HAD-like"/>
    <property type="match status" value="1"/>
</dbReference>
<dbReference type="InterPro" id="IPR023198">
    <property type="entry name" value="PGP-like_dom2"/>
</dbReference>
<dbReference type="SFLD" id="SFLDG01129">
    <property type="entry name" value="C1.5:_HAD__Beta-PGM__Phosphata"/>
    <property type="match status" value="1"/>
</dbReference>